<reference evidence="2 3" key="1">
    <citation type="submission" date="2018-02" db="EMBL/GenBank/DDBJ databases">
        <title>8 Nocardia nova and 1 Nocardia cyriacigeorgica strain used for evolution to TMP-SMX.</title>
        <authorList>
            <person name="Mehta H."/>
            <person name="Weng J."/>
            <person name="Shamoo Y."/>
        </authorList>
    </citation>
    <scope>NUCLEOTIDE SEQUENCE [LARGE SCALE GENOMIC DNA]</scope>
    <source>
        <strain evidence="2 3">MDA3139</strain>
    </source>
</reference>
<dbReference type="AlphaFoldDB" id="A0A2S6AMH7"/>
<sequence length="188" mass="19612">MLTMEAIAQNGMSVSASVGSYSGFGFTDRGVVPVVGSSSVLQVHRSALAVATAPAPALRNWAGVALASSAYLLVWFPIFALVMALSLSDGAKGDVSVEAQVVAALFGLMFAAPAVLGFVVVARNVRFNARIRRGCPAAYQVWRHARYCLRCAGCFWPVSAPAGISTGQAVSPVEFQRAVWAAGAFASR</sequence>
<evidence type="ECO:0000313" key="2">
    <source>
        <dbReference type="EMBL" id="PPJ36432.1"/>
    </source>
</evidence>
<protein>
    <submittedName>
        <fullName evidence="2">Uncharacterized protein</fullName>
    </submittedName>
</protein>
<keyword evidence="1" id="KW-0472">Membrane</keyword>
<evidence type="ECO:0000313" key="3">
    <source>
        <dbReference type="Proteomes" id="UP000239874"/>
    </source>
</evidence>
<organism evidence="2 3">
    <name type="scientific">Nocardia nova</name>
    <dbReference type="NCBI Taxonomy" id="37330"/>
    <lineage>
        <taxon>Bacteria</taxon>
        <taxon>Bacillati</taxon>
        <taxon>Actinomycetota</taxon>
        <taxon>Actinomycetes</taxon>
        <taxon>Mycobacteriales</taxon>
        <taxon>Nocardiaceae</taxon>
        <taxon>Nocardia</taxon>
    </lineage>
</organism>
<gene>
    <name evidence="2" type="ORF">C5E45_20525</name>
</gene>
<dbReference type="Proteomes" id="UP000239874">
    <property type="component" value="Unassembled WGS sequence"/>
</dbReference>
<name>A0A2S6AMH7_9NOCA</name>
<dbReference type="EMBL" id="PSZC01000014">
    <property type="protein sequence ID" value="PPJ36432.1"/>
    <property type="molecule type" value="Genomic_DNA"/>
</dbReference>
<keyword evidence="1" id="KW-0812">Transmembrane</keyword>
<comment type="caution">
    <text evidence="2">The sequence shown here is derived from an EMBL/GenBank/DDBJ whole genome shotgun (WGS) entry which is preliminary data.</text>
</comment>
<feature type="transmembrane region" description="Helical" evidence="1">
    <location>
        <begin position="99"/>
        <end position="122"/>
    </location>
</feature>
<accession>A0A2S6AMH7</accession>
<evidence type="ECO:0000256" key="1">
    <source>
        <dbReference type="SAM" id="Phobius"/>
    </source>
</evidence>
<keyword evidence="1" id="KW-1133">Transmembrane helix</keyword>
<feature type="transmembrane region" description="Helical" evidence="1">
    <location>
        <begin position="64"/>
        <end position="87"/>
    </location>
</feature>
<proteinExistence type="predicted"/>